<reference evidence="2" key="3">
    <citation type="submission" date="2015-04" db="UniProtKB">
        <authorList>
            <consortium name="EnsemblPlants"/>
        </authorList>
    </citation>
    <scope>IDENTIFICATION</scope>
</reference>
<dbReference type="EnsemblPlants" id="LPERR01G22840.1">
    <property type="protein sequence ID" value="LPERR01G22840.1"/>
    <property type="gene ID" value="LPERR01G22840"/>
</dbReference>
<reference evidence="2 3" key="1">
    <citation type="submission" date="2012-08" db="EMBL/GenBank/DDBJ databases">
        <title>Oryza genome evolution.</title>
        <authorList>
            <person name="Wing R.A."/>
        </authorList>
    </citation>
    <scope>NUCLEOTIDE SEQUENCE</scope>
</reference>
<name>A0A0D9V469_9ORYZ</name>
<proteinExistence type="predicted"/>
<reference evidence="3" key="2">
    <citation type="submission" date="2013-12" db="EMBL/GenBank/DDBJ databases">
        <authorList>
            <person name="Yu Y."/>
            <person name="Lee S."/>
            <person name="de Baynast K."/>
            <person name="Wissotski M."/>
            <person name="Liu L."/>
            <person name="Talag J."/>
            <person name="Goicoechea J."/>
            <person name="Angelova A."/>
            <person name="Jetty R."/>
            <person name="Kudrna D."/>
            <person name="Golser W."/>
            <person name="Rivera L."/>
            <person name="Zhang J."/>
            <person name="Wing R."/>
        </authorList>
    </citation>
    <scope>NUCLEOTIDE SEQUENCE</scope>
</reference>
<dbReference type="Gramene" id="LPERR01G22840.1">
    <property type="protein sequence ID" value="LPERR01G22840.1"/>
    <property type="gene ID" value="LPERR01G22840"/>
</dbReference>
<accession>A0A0D9V469</accession>
<organism evidence="2 3">
    <name type="scientific">Leersia perrieri</name>
    <dbReference type="NCBI Taxonomy" id="77586"/>
    <lineage>
        <taxon>Eukaryota</taxon>
        <taxon>Viridiplantae</taxon>
        <taxon>Streptophyta</taxon>
        <taxon>Embryophyta</taxon>
        <taxon>Tracheophyta</taxon>
        <taxon>Spermatophyta</taxon>
        <taxon>Magnoliopsida</taxon>
        <taxon>Liliopsida</taxon>
        <taxon>Poales</taxon>
        <taxon>Poaceae</taxon>
        <taxon>BOP clade</taxon>
        <taxon>Oryzoideae</taxon>
        <taxon>Oryzeae</taxon>
        <taxon>Oryzinae</taxon>
        <taxon>Leersia</taxon>
    </lineage>
</organism>
<evidence type="ECO:0000313" key="2">
    <source>
        <dbReference type="EnsemblPlants" id="LPERR01G22840.1"/>
    </source>
</evidence>
<dbReference type="AlphaFoldDB" id="A0A0D9V469"/>
<sequence>MGNSAPRVCRDDDEDAAPTGATKSWYSKSVEVGERGVVTVKVVMTRKEAERLAARLKEQRTRGRKARMDELKNVLRAGTAAGGDGCAAARPVRSKDLLVHTLSPIQER</sequence>
<keyword evidence="3" id="KW-1185">Reference proteome</keyword>
<dbReference type="HOGENOM" id="CLU_129518_0_0_1"/>
<evidence type="ECO:0000313" key="3">
    <source>
        <dbReference type="Proteomes" id="UP000032180"/>
    </source>
</evidence>
<protein>
    <submittedName>
        <fullName evidence="2">Uncharacterized protein</fullName>
    </submittedName>
</protein>
<evidence type="ECO:0000256" key="1">
    <source>
        <dbReference type="SAM" id="MobiDB-lite"/>
    </source>
</evidence>
<dbReference type="Proteomes" id="UP000032180">
    <property type="component" value="Chromosome 1"/>
</dbReference>
<feature type="region of interest" description="Disordered" evidence="1">
    <location>
        <begin position="1"/>
        <end position="21"/>
    </location>
</feature>